<dbReference type="FunCoup" id="A0A7X0JSP8">
    <property type="interactions" value="223"/>
</dbReference>
<dbReference type="EC" id="2.7.7.42" evidence="7"/>
<dbReference type="InterPro" id="IPR013546">
    <property type="entry name" value="PII_UdlTrfase/GS_AdlTrfase"/>
</dbReference>
<comment type="function">
    <text evidence="7">Involved in the regulation of glutamine synthetase GlnA, a key enzyme in the process to assimilate ammonia. When cellular nitrogen levels are high, the C-terminal adenylyl transferase (AT) inactivates GlnA by covalent transfer of an adenylyl group from ATP to specific tyrosine residue of GlnA, thus reducing its activity. Conversely, when nitrogen levels are low, the N-terminal adenylyl removase (AR) activates GlnA by removing the adenylyl group by phosphorolysis, increasing its activity. The regulatory region of GlnE binds the signal transduction protein PII (GlnB) which indicates the nitrogen status of the cell.</text>
</comment>
<dbReference type="GO" id="GO:0005524">
    <property type="term" value="F:ATP binding"/>
    <property type="evidence" value="ECO:0007669"/>
    <property type="project" value="UniProtKB-UniRule"/>
</dbReference>
<keyword evidence="6 7" id="KW-0511">Multifunctional enzyme</keyword>
<keyword evidence="5 7" id="KW-0460">Magnesium</keyword>
<dbReference type="GO" id="GO:0047388">
    <property type="term" value="F:[glutamine synthetase]-adenylyl-L-tyrosine phosphorylase activity"/>
    <property type="evidence" value="ECO:0007669"/>
    <property type="project" value="UniProtKB-EC"/>
</dbReference>
<dbReference type="Gene3D" id="1.20.120.1510">
    <property type="match status" value="1"/>
</dbReference>
<dbReference type="FunFam" id="1.20.120.330:FF:000005">
    <property type="entry name" value="Bifunctional glutamine synthetase adenylyltransferase/adenylyl-removing enzyme"/>
    <property type="match status" value="1"/>
</dbReference>
<comment type="catalytic activity">
    <reaction evidence="7">
        <text>[glutamine synthetase]-L-tyrosine + ATP = [glutamine synthetase]-O(4)-(5'-adenylyl)-L-tyrosine + diphosphate</text>
        <dbReference type="Rhea" id="RHEA:18589"/>
        <dbReference type="Rhea" id="RHEA-COMP:10660"/>
        <dbReference type="Rhea" id="RHEA-COMP:10661"/>
        <dbReference type="ChEBI" id="CHEBI:30616"/>
        <dbReference type="ChEBI" id="CHEBI:33019"/>
        <dbReference type="ChEBI" id="CHEBI:46858"/>
        <dbReference type="ChEBI" id="CHEBI:83624"/>
        <dbReference type="EC" id="2.7.7.42"/>
    </reaction>
</comment>
<feature type="domain" description="Glutamate-ammonia ligase adenylyltransferase repeated" evidence="9">
    <location>
        <begin position="46"/>
        <end position="294"/>
    </location>
</feature>
<dbReference type="Pfam" id="PF08335">
    <property type="entry name" value="GlnD_UR_UTase"/>
    <property type="match status" value="2"/>
</dbReference>
<accession>A0A7X0JSP8</accession>
<dbReference type="Pfam" id="PF03710">
    <property type="entry name" value="GlnE"/>
    <property type="match status" value="2"/>
</dbReference>
<dbReference type="SUPFAM" id="SSF81301">
    <property type="entry name" value="Nucleotidyltransferase"/>
    <property type="match status" value="2"/>
</dbReference>
<dbReference type="InterPro" id="IPR005190">
    <property type="entry name" value="GlnE_rpt_dom"/>
</dbReference>
<comment type="catalytic activity">
    <reaction evidence="7">
        <text>[glutamine synthetase]-O(4)-(5'-adenylyl)-L-tyrosine + phosphate = [glutamine synthetase]-L-tyrosine + ADP</text>
        <dbReference type="Rhea" id="RHEA:43716"/>
        <dbReference type="Rhea" id="RHEA-COMP:10660"/>
        <dbReference type="Rhea" id="RHEA-COMP:10661"/>
        <dbReference type="ChEBI" id="CHEBI:43474"/>
        <dbReference type="ChEBI" id="CHEBI:46858"/>
        <dbReference type="ChEBI" id="CHEBI:83624"/>
        <dbReference type="ChEBI" id="CHEBI:456216"/>
        <dbReference type="EC" id="2.7.7.89"/>
    </reaction>
</comment>
<dbReference type="SUPFAM" id="SSF81593">
    <property type="entry name" value="Nucleotidyltransferase substrate binding subunit/domain"/>
    <property type="match status" value="2"/>
</dbReference>
<dbReference type="NCBIfam" id="NF008292">
    <property type="entry name" value="PRK11072.1"/>
    <property type="match status" value="1"/>
</dbReference>
<feature type="region of interest" description="Adenylyl removase" evidence="7">
    <location>
        <begin position="1"/>
        <end position="480"/>
    </location>
</feature>
<comment type="caution">
    <text evidence="11">The sequence shown here is derived from an EMBL/GenBank/DDBJ whole genome shotgun (WGS) entry which is preliminary data.</text>
</comment>
<dbReference type="GO" id="GO:0000287">
    <property type="term" value="F:magnesium ion binding"/>
    <property type="evidence" value="ECO:0007669"/>
    <property type="project" value="UniProtKB-UniRule"/>
</dbReference>
<dbReference type="FunFam" id="3.30.460.10:FF:000009">
    <property type="entry name" value="Bifunctional glutamine synthetase adenylyltransferase/adenylyl-removing enzyme"/>
    <property type="match status" value="1"/>
</dbReference>
<reference evidence="11 12" key="1">
    <citation type="submission" date="2020-08" db="EMBL/GenBank/DDBJ databases">
        <title>Genomic Encyclopedia of Type Strains, Phase IV (KMG-IV): sequencing the most valuable type-strain genomes for metagenomic binning, comparative biology and taxonomic classification.</title>
        <authorList>
            <person name="Goeker M."/>
        </authorList>
    </citation>
    <scope>NUCLEOTIDE SEQUENCE [LARGE SCALE GENOMIC DNA]</scope>
    <source>
        <strain evidence="11 12">DSM 22368</strain>
    </source>
</reference>
<keyword evidence="4 7" id="KW-0067">ATP-binding</keyword>
<dbReference type="HAMAP" id="MF_00802">
    <property type="entry name" value="GlnE"/>
    <property type="match status" value="1"/>
</dbReference>
<evidence type="ECO:0000313" key="11">
    <source>
        <dbReference type="EMBL" id="MBB6520611.1"/>
    </source>
</evidence>
<proteinExistence type="inferred from homology"/>
<evidence type="ECO:0000256" key="6">
    <source>
        <dbReference type="ARBA" id="ARBA00023268"/>
    </source>
</evidence>
<evidence type="ECO:0000256" key="5">
    <source>
        <dbReference type="ARBA" id="ARBA00022842"/>
    </source>
</evidence>
<protein>
    <recommendedName>
        <fullName evidence="7">Bifunctional glutamine synthetase adenylyltransferase/adenylyl-removing enzyme</fullName>
    </recommendedName>
    <alternativeName>
        <fullName evidence="7">ATP:glutamine synthetase adenylyltransferase</fullName>
    </alternativeName>
    <alternativeName>
        <fullName evidence="7">ATase</fullName>
    </alternativeName>
    <domain>
        <recommendedName>
            <fullName evidence="7">Glutamine synthetase adenylyl-L-tyrosine phosphorylase</fullName>
            <ecNumber evidence="7">2.7.7.89</ecNumber>
        </recommendedName>
        <alternativeName>
            <fullName evidence="7">Adenylyl removase</fullName>
            <shortName evidence="7">AR</shortName>
            <shortName evidence="7">AT-N</shortName>
        </alternativeName>
    </domain>
    <domain>
        <recommendedName>
            <fullName evidence="7">Glutamine synthetase adenylyl transferase</fullName>
            <ecNumber evidence="7">2.7.7.42</ecNumber>
        </recommendedName>
        <alternativeName>
            <fullName evidence="7">Adenylyl transferase</fullName>
            <shortName evidence="7">AT</shortName>
            <shortName evidence="7">AT-C</shortName>
        </alternativeName>
    </domain>
</protein>
<dbReference type="CDD" id="cd05401">
    <property type="entry name" value="NT_GlnE_GlnD_like"/>
    <property type="match status" value="2"/>
</dbReference>
<gene>
    <name evidence="7" type="primary">glnE</name>
    <name evidence="11" type="ORF">HNR48_000889</name>
</gene>
<evidence type="ECO:0000256" key="1">
    <source>
        <dbReference type="ARBA" id="ARBA00022679"/>
    </source>
</evidence>
<dbReference type="GO" id="GO:0000820">
    <property type="term" value="P:regulation of glutamine family amino acid metabolic process"/>
    <property type="evidence" value="ECO:0007669"/>
    <property type="project" value="UniProtKB-UniRule"/>
</dbReference>
<evidence type="ECO:0000259" key="9">
    <source>
        <dbReference type="Pfam" id="PF03710"/>
    </source>
</evidence>
<dbReference type="Proteomes" id="UP000528457">
    <property type="component" value="Unassembled WGS sequence"/>
</dbReference>
<keyword evidence="12" id="KW-1185">Reference proteome</keyword>
<feature type="domain" description="Glutamate-ammonia ligase adenylyltransferase repeated" evidence="9">
    <location>
        <begin position="597"/>
        <end position="855"/>
    </location>
</feature>
<evidence type="ECO:0000256" key="2">
    <source>
        <dbReference type="ARBA" id="ARBA00022695"/>
    </source>
</evidence>
<name>A0A7X0JSP8_9GAMM</name>
<dbReference type="PANTHER" id="PTHR30621:SF0">
    <property type="entry name" value="BIFUNCTIONAL GLUTAMINE SYNTHETASE ADENYLYLTRANSFERASE_ADENYLYL-REMOVING ENZYME"/>
    <property type="match status" value="1"/>
</dbReference>
<evidence type="ECO:0000259" key="10">
    <source>
        <dbReference type="Pfam" id="PF08335"/>
    </source>
</evidence>
<keyword evidence="2 7" id="KW-0548">Nucleotidyltransferase</keyword>
<dbReference type="EMBL" id="JACHHT010000001">
    <property type="protein sequence ID" value="MBB6520611.1"/>
    <property type="molecule type" value="Genomic_DNA"/>
</dbReference>
<dbReference type="EC" id="2.7.7.89" evidence="7"/>
<dbReference type="InterPro" id="IPR043519">
    <property type="entry name" value="NT_sf"/>
</dbReference>
<evidence type="ECO:0000313" key="12">
    <source>
        <dbReference type="Proteomes" id="UP000528457"/>
    </source>
</evidence>
<dbReference type="InterPro" id="IPR023057">
    <property type="entry name" value="GlnE"/>
</dbReference>
<organism evidence="11 12">
    <name type="scientific">Pseudoteredinibacter isoporae</name>
    <dbReference type="NCBI Taxonomy" id="570281"/>
    <lineage>
        <taxon>Bacteria</taxon>
        <taxon>Pseudomonadati</taxon>
        <taxon>Pseudomonadota</taxon>
        <taxon>Gammaproteobacteria</taxon>
        <taxon>Cellvibrionales</taxon>
        <taxon>Cellvibrionaceae</taxon>
        <taxon>Pseudoteredinibacter</taxon>
    </lineage>
</organism>
<dbReference type="RefSeq" id="WP_341800969.1">
    <property type="nucleotide sequence ID" value="NZ_JAAONY010000001.1"/>
</dbReference>
<keyword evidence="8" id="KW-0175">Coiled coil</keyword>
<dbReference type="AlphaFoldDB" id="A0A7X0JSP8"/>
<feature type="coiled-coil region" evidence="8">
    <location>
        <begin position="451"/>
        <end position="478"/>
    </location>
</feature>
<comment type="similarity">
    <text evidence="7">Belongs to the GlnE family.</text>
</comment>
<evidence type="ECO:0000256" key="7">
    <source>
        <dbReference type="HAMAP-Rule" id="MF_00802"/>
    </source>
</evidence>
<keyword evidence="11" id="KW-0436">Ligase</keyword>
<dbReference type="Gene3D" id="3.30.460.10">
    <property type="entry name" value="Beta Polymerase, domain 2"/>
    <property type="match status" value="2"/>
</dbReference>
<dbReference type="GO" id="GO:0008882">
    <property type="term" value="F:[glutamate-ammonia-ligase] adenylyltransferase activity"/>
    <property type="evidence" value="ECO:0007669"/>
    <property type="project" value="UniProtKB-UniRule"/>
</dbReference>
<sequence length="1004" mass="114806">MLASYVPDLANFRSTLDQYSQQWQERASEEQQQALSSYLNDDLLAKQLAKAWLGSEFIFHCCRDNPGLLLELLQSEELQETWSRETFTRNLQAHAKGVEKDSELDRVLRQFRRRAMIRIIWRDVNQLASLEETTADMSALAESCTQLALEFHYAALVKRFGLPIGNESGRIQSLVVLGMGKLGARELNVSSDIDLIFAYPESGETEHRYVEPGGRAKKTTSNQEFFNRLGQKIIKSLDAQTVGGFVFRVDMRLRPYGESGSLVMNFGSMEEYYQTQGREWERYAMIKARVIAEGGPQTDVLSEEPVQEQSAGEELMELLRPFSYRRYIDFSAIDALRDMKRMINREVHRKGIATDVKLGFGGIREVEFIVQVFQLIRGGRDQRLQERRVLKLLPLLQEDGYLPEGAGDKLAEAYRLLRHVEHAIQGYQDKQTQALPIDAHDLERLAWVLNYASWESLAADLQQHREQVNAEFQAVIAEPEEETKEDDESDAFLPLWLGELEDESAIELLEQRGYQQADKLLQQLRDLRQSRAILAMQSEGRNRLDKFMPRLLHTLSQGRNPDEDIAETLSRVLGLVSSVARRTIYLVLLTENPVALAQLVRLCAASPWIADQLSKHPALLDELLDHRSLYSPPSRQELADQLRQECLRIEWEDLEEYMEALRYFRMANVLRVAACEVTDAMPLMKVSDHLTDIAELLLEEVIELAWQQMIARHGRPRNSNGDNVERPEFLVLGYGKVGGIELGHSSDLDLVFIHGGAAGQSTSGRDDSGERSLDNLIFYTRMAQKIIHIMNTQTVSGQLYEVDMRLRPNGNSGMLVTTIAAFDQYLQEEAWTWEKQALVRARAIAGDRELAMQFDTVRQNILCQPRELAALREDVVQMREKMRKHLATQGSEGEKALRFDIKQDVGGIVDIEFMVQYGVLAWAHEQPSLAQWTDNIRILGCLEQTGYLSAEDTAQLIEAYKAYRSAGHRLALQRQKSVLHGKTDFQAERQTVQRLWQHFMQLSE</sequence>
<keyword evidence="1 7" id="KW-0808">Transferase</keyword>
<evidence type="ECO:0000256" key="4">
    <source>
        <dbReference type="ARBA" id="ARBA00022840"/>
    </source>
</evidence>
<dbReference type="InParanoid" id="A0A7X0JSP8"/>
<keyword evidence="3 7" id="KW-0547">Nucleotide-binding</keyword>
<dbReference type="PANTHER" id="PTHR30621">
    <property type="entry name" value="GLUTAMINE SYNTHETASE ADENYLYLTRANSFERASE"/>
    <property type="match status" value="1"/>
</dbReference>
<feature type="domain" description="PII-uridylyltransferase/Glutamine-synthetase adenylyltransferase" evidence="10">
    <location>
        <begin position="878"/>
        <end position="976"/>
    </location>
</feature>
<evidence type="ECO:0000256" key="3">
    <source>
        <dbReference type="ARBA" id="ARBA00022741"/>
    </source>
</evidence>
<dbReference type="GO" id="GO:0016874">
    <property type="term" value="F:ligase activity"/>
    <property type="evidence" value="ECO:0007669"/>
    <property type="project" value="UniProtKB-KW"/>
</dbReference>
<feature type="domain" description="PII-uridylyltransferase/Glutamine-synthetase adenylyltransferase" evidence="10">
    <location>
        <begin position="337"/>
        <end position="475"/>
    </location>
</feature>
<dbReference type="GO" id="GO:0005829">
    <property type="term" value="C:cytosol"/>
    <property type="evidence" value="ECO:0007669"/>
    <property type="project" value="TreeGrafter"/>
</dbReference>
<dbReference type="Gene3D" id="1.20.120.330">
    <property type="entry name" value="Nucleotidyltransferases domain 2"/>
    <property type="match status" value="2"/>
</dbReference>
<evidence type="ECO:0000256" key="8">
    <source>
        <dbReference type="SAM" id="Coils"/>
    </source>
</evidence>
<comment type="cofactor">
    <cofactor evidence="7">
        <name>Mg(2+)</name>
        <dbReference type="ChEBI" id="CHEBI:18420"/>
    </cofactor>
</comment>
<feature type="region of interest" description="Adenylyl transferase" evidence="7">
    <location>
        <begin position="488"/>
        <end position="1004"/>
    </location>
</feature>